<proteinExistence type="predicted"/>
<organism evidence="1 2">
    <name type="scientific">Trichothecium roseum</name>
    <dbReference type="NCBI Taxonomy" id="47278"/>
    <lineage>
        <taxon>Eukaryota</taxon>
        <taxon>Fungi</taxon>
        <taxon>Dikarya</taxon>
        <taxon>Ascomycota</taxon>
        <taxon>Pezizomycotina</taxon>
        <taxon>Sordariomycetes</taxon>
        <taxon>Hypocreomycetidae</taxon>
        <taxon>Hypocreales</taxon>
        <taxon>Hypocreales incertae sedis</taxon>
        <taxon>Trichothecium</taxon>
    </lineage>
</organism>
<name>A0ACC0V8P3_9HYPO</name>
<dbReference type="EMBL" id="CM047942">
    <property type="protein sequence ID" value="KAI9902089.1"/>
    <property type="molecule type" value="Genomic_DNA"/>
</dbReference>
<gene>
    <name evidence="1" type="ORF">N3K66_003906</name>
</gene>
<sequence length="591" mass="67165">MASLTQRATAWLRLEGPSREASPMVIAAAVASSLIFAVYQWLLPRPIPGIPYNPEAARRILGDIPSMLRDERGAMDWLLAQSQRHSGPVCQLFLRPFGRPFVLLSDFREAQDIMMRRKEWDRSDYSIEIFSGQAPEHHINKKTGPAWKSHRRLLQDLMMPTFLKGVAAPNIYASTMNLVELWTTKAKLACGRPFDADKDIFHASLDAVLEFSFGASYPHRAVAPQIHHIRSMSADEIANRIDTKTGAVKFDSAQLHETIDATLHASDVFGDLVDSPWPAITWWFKSKTPWERRYIRVRNTFVMEQIAKAVGRLEAEANVRDVSWVKSAADLMMQRERLFANKEQREPAYFSAAMRDEVIGFVVAGHDTTSTTALWGLKFLADAPDVQTKLRKALEAAHVEALSEERLPNAQDIARSTIPYLEAVIEEILRLANTLPVLDRQTDRDTELLGYHIPKDTILMLLNRGPSFTEPGFDIDEETRSPSCRMAKTKRGLREWNIAGMEVFQPERWIKDEGGKEIFDSIAGPALPFGLGTRGCFGRKLAYLELRIILTLLLWRFRLHKCPEDLSGYRAVETLTHKPKQCYVQLEEIER</sequence>
<protein>
    <submittedName>
        <fullName evidence="1">Uncharacterized protein</fullName>
    </submittedName>
</protein>
<keyword evidence="2" id="KW-1185">Reference proteome</keyword>
<dbReference type="Proteomes" id="UP001163324">
    <property type="component" value="Chromosome 3"/>
</dbReference>
<evidence type="ECO:0000313" key="2">
    <source>
        <dbReference type="Proteomes" id="UP001163324"/>
    </source>
</evidence>
<evidence type="ECO:0000313" key="1">
    <source>
        <dbReference type="EMBL" id="KAI9902089.1"/>
    </source>
</evidence>
<accession>A0ACC0V8P3</accession>
<reference evidence="1" key="1">
    <citation type="submission" date="2022-10" db="EMBL/GenBank/DDBJ databases">
        <title>Complete Genome of Trichothecium roseum strain YXFP-22015, a Plant Pathogen Isolated from Citrus.</title>
        <authorList>
            <person name="Wang Y."/>
            <person name="Zhu L."/>
        </authorList>
    </citation>
    <scope>NUCLEOTIDE SEQUENCE</scope>
    <source>
        <strain evidence="1">YXFP-22015</strain>
    </source>
</reference>
<comment type="caution">
    <text evidence="1">The sequence shown here is derived from an EMBL/GenBank/DDBJ whole genome shotgun (WGS) entry which is preliminary data.</text>
</comment>